<name>A0A9W9YGZ0_9CNID</name>
<dbReference type="AlphaFoldDB" id="A0A9W9YGZ0"/>
<evidence type="ECO:0000256" key="1">
    <source>
        <dbReference type="SAM" id="SignalP"/>
    </source>
</evidence>
<dbReference type="SUPFAM" id="SSF57302">
    <property type="entry name" value="Snake toxin-like"/>
    <property type="match status" value="1"/>
</dbReference>
<dbReference type="InterPro" id="IPR045860">
    <property type="entry name" value="Snake_toxin-like_sf"/>
</dbReference>
<comment type="caution">
    <text evidence="2">The sequence shown here is derived from an EMBL/GenBank/DDBJ whole genome shotgun (WGS) entry which is preliminary data.</text>
</comment>
<dbReference type="EMBL" id="MU827778">
    <property type="protein sequence ID" value="KAJ7340531.1"/>
    <property type="molecule type" value="Genomic_DNA"/>
</dbReference>
<evidence type="ECO:0000313" key="2">
    <source>
        <dbReference type="EMBL" id="KAJ7340531.1"/>
    </source>
</evidence>
<keyword evidence="3" id="KW-1185">Reference proteome</keyword>
<protein>
    <submittedName>
        <fullName evidence="2">Uncharacterized protein</fullName>
    </submittedName>
</protein>
<gene>
    <name evidence="2" type="ORF">OS493_003285</name>
</gene>
<feature type="signal peptide" evidence="1">
    <location>
        <begin position="1"/>
        <end position="21"/>
    </location>
</feature>
<sequence length="105" mass="12361">MKRWRGLFLLLILQGPQVLRSQSEGLYCYVCFSTTSWEDCNKNAQQLTCPEGDDDVCVEMQVDKWEMVPMSHNIQNTVLMQPIVQTKSARHWIHMHFQLLQQIHV</sequence>
<accession>A0A9W9YGZ0</accession>
<feature type="chain" id="PRO_5040904356" evidence="1">
    <location>
        <begin position="22"/>
        <end position="105"/>
    </location>
</feature>
<reference evidence="2" key="1">
    <citation type="submission" date="2023-01" db="EMBL/GenBank/DDBJ databases">
        <title>Genome assembly of the deep-sea coral Lophelia pertusa.</title>
        <authorList>
            <person name="Herrera S."/>
            <person name="Cordes E."/>
        </authorList>
    </citation>
    <scope>NUCLEOTIDE SEQUENCE</scope>
    <source>
        <strain evidence="2">USNM1676648</strain>
        <tissue evidence="2">Polyp</tissue>
    </source>
</reference>
<dbReference type="Proteomes" id="UP001163046">
    <property type="component" value="Unassembled WGS sequence"/>
</dbReference>
<organism evidence="2 3">
    <name type="scientific">Desmophyllum pertusum</name>
    <dbReference type="NCBI Taxonomy" id="174260"/>
    <lineage>
        <taxon>Eukaryota</taxon>
        <taxon>Metazoa</taxon>
        <taxon>Cnidaria</taxon>
        <taxon>Anthozoa</taxon>
        <taxon>Hexacorallia</taxon>
        <taxon>Scleractinia</taxon>
        <taxon>Caryophylliina</taxon>
        <taxon>Caryophylliidae</taxon>
        <taxon>Desmophyllum</taxon>
    </lineage>
</organism>
<evidence type="ECO:0000313" key="3">
    <source>
        <dbReference type="Proteomes" id="UP001163046"/>
    </source>
</evidence>
<keyword evidence="1" id="KW-0732">Signal</keyword>
<proteinExistence type="predicted"/>